<dbReference type="NCBIfam" id="TIGR02937">
    <property type="entry name" value="sigma70-ECF"/>
    <property type="match status" value="1"/>
</dbReference>
<dbReference type="InterPro" id="IPR014284">
    <property type="entry name" value="RNA_pol_sigma-70_dom"/>
</dbReference>
<feature type="domain" description="RNA polymerase sigma-70 region 2" evidence="8">
    <location>
        <begin position="32"/>
        <end position="95"/>
    </location>
</feature>
<dbReference type="GO" id="GO:0003677">
    <property type="term" value="F:DNA binding"/>
    <property type="evidence" value="ECO:0007669"/>
    <property type="project" value="UniProtKB-KW"/>
</dbReference>
<dbReference type="EMBL" id="VLNT01000001">
    <property type="protein sequence ID" value="TSD68028.1"/>
    <property type="molecule type" value="Genomic_DNA"/>
</dbReference>
<keyword evidence="7" id="KW-0472">Membrane</keyword>
<evidence type="ECO:0000256" key="6">
    <source>
        <dbReference type="SAM" id="MobiDB-lite"/>
    </source>
</evidence>
<feature type="compositionally biased region" description="Low complexity" evidence="6">
    <location>
        <begin position="309"/>
        <end position="322"/>
    </location>
</feature>
<feature type="transmembrane region" description="Helical" evidence="7">
    <location>
        <begin position="243"/>
        <end position="262"/>
    </location>
</feature>
<dbReference type="Pfam" id="PF13490">
    <property type="entry name" value="zf-HC2"/>
    <property type="match status" value="1"/>
</dbReference>
<evidence type="ECO:0000259" key="8">
    <source>
        <dbReference type="Pfam" id="PF04542"/>
    </source>
</evidence>
<protein>
    <submittedName>
        <fullName evidence="11">Sigma-70 family RNA polymerase sigma factor</fullName>
    </submittedName>
</protein>
<dbReference type="InterPro" id="IPR013324">
    <property type="entry name" value="RNA_pol_sigma_r3/r4-like"/>
</dbReference>
<dbReference type="InterPro" id="IPR007627">
    <property type="entry name" value="RNA_pol_sigma70_r2"/>
</dbReference>
<keyword evidence="2" id="KW-0805">Transcription regulation</keyword>
<evidence type="ECO:0000256" key="4">
    <source>
        <dbReference type="ARBA" id="ARBA00023125"/>
    </source>
</evidence>
<evidence type="ECO:0000256" key="5">
    <source>
        <dbReference type="ARBA" id="ARBA00023163"/>
    </source>
</evidence>
<gene>
    <name evidence="11" type="ORF">FNM00_00040</name>
</gene>
<feature type="domain" description="RNA polymerase sigma factor 70 region 4 type 2" evidence="9">
    <location>
        <begin position="126"/>
        <end position="176"/>
    </location>
</feature>
<reference evidence="11 12" key="1">
    <citation type="submission" date="2019-07" db="EMBL/GenBank/DDBJ databases">
        <authorList>
            <person name="Zhao L.H."/>
        </authorList>
    </citation>
    <scope>NUCLEOTIDE SEQUENCE [LARGE SCALE GENOMIC DNA]</scope>
    <source>
        <strain evidence="11 12">Co35</strain>
    </source>
</reference>
<proteinExistence type="inferred from homology"/>
<keyword evidence="7" id="KW-0812">Transmembrane</keyword>
<evidence type="ECO:0000256" key="3">
    <source>
        <dbReference type="ARBA" id="ARBA00023082"/>
    </source>
</evidence>
<keyword evidence="3" id="KW-0731">Sigma factor</keyword>
<keyword evidence="12" id="KW-1185">Reference proteome</keyword>
<feature type="domain" description="Putative zinc-finger" evidence="10">
    <location>
        <begin position="193"/>
        <end position="227"/>
    </location>
</feature>
<feature type="compositionally biased region" description="Pro residues" evidence="6">
    <location>
        <begin position="382"/>
        <end position="396"/>
    </location>
</feature>
<accession>A0A554SNY2</accession>
<dbReference type="PANTHER" id="PTHR43133">
    <property type="entry name" value="RNA POLYMERASE ECF-TYPE SIGMA FACTO"/>
    <property type="match status" value="1"/>
</dbReference>
<organism evidence="11 12">
    <name type="scientific">Aeromicrobium piscarium</name>
    <dbReference type="NCBI Taxonomy" id="2590901"/>
    <lineage>
        <taxon>Bacteria</taxon>
        <taxon>Bacillati</taxon>
        <taxon>Actinomycetota</taxon>
        <taxon>Actinomycetes</taxon>
        <taxon>Propionibacteriales</taxon>
        <taxon>Nocardioidaceae</taxon>
        <taxon>Aeromicrobium</taxon>
    </lineage>
</organism>
<dbReference type="InterPro" id="IPR013325">
    <property type="entry name" value="RNA_pol_sigma_r2"/>
</dbReference>
<dbReference type="OrthoDB" id="4990598at2"/>
<dbReference type="Pfam" id="PF04542">
    <property type="entry name" value="Sigma70_r2"/>
    <property type="match status" value="1"/>
</dbReference>
<evidence type="ECO:0000313" key="11">
    <source>
        <dbReference type="EMBL" id="TSD68028.1"/>
    </source>
</evidence>
<dbReference type="GO" id="GO:0016987">
    <property type="term" value="F:sigma factor activity"/>
    <property type="evidence" value="ECO:0007669"/>
    <property type="project" value="UniProtKB-KW"/>
</dbReference>
<dbReference type="CDD" id="cd06171">
    <property type="entry name" value="Sigma70_r4"/>
    <property type="match status" value="1"/>
</dbReference>
<dbReference type="Gene3D" id="1.10.10.10">
    <property type="entry name" value="Winged helix-like DNA-binding domain superfamily/Winged helix DNA-binding domain"/>
    <property type="match status" value="1"/>
</dbReference>
<dbReference type="Proteomes" id="UP000316988">
    <property type="component" value="Unassembled WGS sequence"/>
</dbReference>
<evidence type="ECO:0000259" key="9">
    <source>
        <dbReference type="Pfam" id="PF08281"/>
    </source>
</evidence>
<sequence length="550" mass="58335">MSTLGVLVVLAFDDQVLLDAARSGDADAMDTLYRQHSPAVRRVALALDPGRADDLVSEAFTRVFTALRSGRGPDRNLLGYLATTVRRLHLDHQRTGNHETPSSDRDWLLDRPHTHDLLDPVDERRAAEALNGLPKRWREVLWCLDVEDMSVAEVAERLDVPAPRVSTWAYRAREALRRGYLRSHVAPAERLPCRWTRERLSVLVRDGLSPSAHAKVMRHLDECPDCAAQHAVLDDINDRLGAWIWPVVLCGFAGLPAAAWPGGLRRDQGSSTGSASSAVSGPVVAGAVGVAGVAALVAALVVLSPTAAPSDAEAASPPGSSSTLADDGDPGETPADQPPRPASDPAEHVRPAASSPAGEPTPASDDTAEVTLPLIPWETRPTNPPAVDPETGPGPDPEPEPEEPHEEPQPMVLTGLAWEPIVSQQISEELGIWSTPFAPVPTVSGEDASTIPITAVFTFPDQTTGFIDIDARGWTCDAEAAPGGPAFVPDPVDTPFLGPGSPPLICTVDWDTSTTLAPLVFQLQPVTIGEPPSGIVDLSGEGVDPVTTSF</sequence>
<dbReference type="InterPro" id="IPR039425">
    <property type="entry name" value="RNA_pol_sigma-70-like"/>
</dbReference>
<dbReference type="PANTHER" id="PTHR43133:SF8">
    <property type="entry name" value="RNA POLYMERASE SIGMA FACTOR HI_1459-RELATED"/>
    <property type="match status" value="1"/>
</dbReference>
<dbReference type="RefSeq" id="WP_143910974.1">
    <property type="nucleotide sequence ID" value="NZ_VLNT01000001.1"/>
</dbReference>
<keyword evidence="7" id="KW-1133">Transmembrane helix</keyword>
<evidence type="ECO:0000256" key="1">
    <source>
        <dbReference type="ARBA" id="ARBA00010641"/>
    </source>
</evidence>
<comment type="caution">
    <text evidence="11">The sequence shown here is derived from an EMBL/GenBank/DDBJ whole genome shotgun (WGS) entry which is preliminary data.</text>
</comment>
<evidence type="ECO:0000256" key="2">
    <source>
        <dbReference type="ARBA" id="ARBA00023015"/>
    </source>
</evidence>
<evidence type="ECO:0000313" key="12">
    <source>
        <dbReference type="Proteomes" id="UP000316988"/>
    </source>
</evidence>
<name>A0A554SNY2_9ACTN</name>
<dbReference type="Gene3D" id="1.10.1740.10">
    <property type="match status" value="1"/>
</dbReference>
<comment type="similarity">
    <text evidence="1">Belongs to the sigma-70 factor family. ECF subfamily.</text>
</comment>
<dbReference type="SUPFAM" id="SSF88659">
    <property type="entry name" value="Sigma3 and sigma4 domains of RNA polymerase sigma factors"/>
    <property type="match status" value="1"/>
</dbReference>
<dbReference type="InterPro" id="IPR027383">
    <property type="entry name" value="Znf_put"/>
</dbReference>
<keyword evidence="4" id="KW-0238">DNA-binding</keyword>
<dbReference type="Pfam" id="PF08281">
    <property type="entry name" value="Sigma70_r4_2"/>
    <property type="match status" value="1"/>
</dbReference>
<dbReference type="AlphaFoldDB" id="A0A554SNY2"/>
<evidence type="ECO:0000259" key="10">
    <source>
        <dbReference type="Pfam" id="PF13490"/>
    </source>
</evidence>
<dbReference type="GO" id="GO:0006352">
    <property type="term" value="P:DNA-templated transcription initiation"/>
    <property type="evidence" value="ECO:0007669"/>
    <property type="project" value="InterPro"/>
</dbReference>
<dbReference type="InterPro" id="IPR036388">
    <property type="entry name" value="WH-like_DNA-bd_sf"/>
</dbReference>
<evidence type="ECO:0000256" key="7">
    <source>
        <dbReference type="SAM" id="Phobius"/>
    </source>
</evidence>
<dbReference type="InterPro" id="IPR013249">
    <property type="entry name" value="RNA_pol_sigma70_r4_t2"/>
</dbReference>
<feature type="transmembrane region" description="Helical" evidence="7">
    <location>
        <begin position="283"/>
        <end position="303"/>
    </location>
</feature>
<keyword evidence="5" id="KW-0804">Transcription</keyword>
<feature type="region of interest" description="Disordered" evidence="6">
    <location>
        <begin position="309"/>
        <end position="409"/>
    </location>
</feature>
<dbReference type="SUPFAM" id="SSF88946">
    <property type="entry name" value="Sigma2 domain of RNA polymerase sigma factors"/>
    <property type="match status" value="1"/>
</dbReference>